<keyword evidence="3" id="KW-1003">Cell membrane</keyword>
<proteinExistence type="inferred from homology"/>
<evidence type="ECO:0000313" key="14">
    <source>
        <dbReference type="Proteomes" id="UP001177341"/>
    </source>
</evidence>
<dbReference type="EMBL" id="JAUOPG010000004">
    <property type="protein sequence ID" value="MDO6453415.1"/>
    <property type="molecule type" value="Genomic_DNA"/>
</dbReference>
<dbReference type="Pfam" id="PF04290">
    <property type="entry name" value="DctQ"/>
    <property type="match status" value="1"/>
</dbReference>
<dbReference type="GO" id="GO:0022857">
    <property type="term" value="F:transmembrane transporter activity"/>
    <property type="evidence" value="ECO:0007669"/>
    <property type="project" value="UniProtKB-UniRule"/>
</dbReference>
<comment type="caution">
    <text evidence="11">The sequence shown here is derived from an EMBL/GenBank/DDBJ whole genome shotgun (WGS) entry which is preliminary data.</text>
</comment>
<evidence type="ECO:0000313" key="13">
    <source>
        <dbReference type="Proteomes" id="UP001169862"/>
    </source>
</evidence>
<evidence type="ECO:0000256" key="3">
    <source>
        <dbReference type="ARBA" id="ARBA00022475"/>
    </source>
</evidence>
<evidence type="ECO:0000256" key="5">
    <source>
        <dbReference type="ARBA" id="ARBA00022692"/>
    </source>
</evidence>
<evidence type="ECO:0000256" key="2">
    <source>
        <dbReference type="ARBA" id="ARBA00022448"/>
    </source>
</evidence>
<keyword evidence="2 9" id="KW-0813">Transport</keyword>
<evidence type="ECO:0000313" key="12">
    <source>
        <dbReference type="EMBL" id="MDP2522444.1"/>
    </source>
</evidence>
<dbReference type="EMBL" id="JAUYVO010000004">
    <property type="protein sequence ID" value="MDP2522444.1"/>
    <property type="molecule type" value="Genomic_DNA"/>
</dbReference>
<evidence type="ECO:0000256" key="7">
    <source>
        <dbReference type="ARBA" id="ARBA00023136"/>
    </source>
</evidence>
<evidence type="ECO:0000259" key="10">
    <source>
        <dbReference type="Pfam" id="PF04290"/>
    </source>
</evidence>
<comment type="subunit">
    <text evidence="9">The complex comprises the extracytoplasmic solute receptor protein and the two transmembrane proteins.</text>
</comment>
<feature type="transmembrane region" description="Helical" evidence="9">
    <location>
        <begin position="47"/>
        <end position="73"/>
    </location>
</feature>
<comment type="subcellular location">
    <subcellularLocation>
        <location evidence="1 9">Cell inner membrane</location>
        <topology evidence="1 9">Multi-pass membrane protein</topology>
    </subcellularLocation>
</comment>
<dbReference type="InterPro" id="IPR055348">
    <property type="entry name" value="DctQ"/>
</dbReference>
<organism evidence="11 13">
    <name type="scientific">Neptunomonas phycophila</name>
    <dbReference type="NCBI Taxonomy" id="1572645"/>
    <lineage>
        <taxon>Bacteria</taxon>
        <taxon>Pseudomonadati</taxon>
        <taxon>Pseudomonadota</taxon>
        <taxon>Gammaproteobacteria</taxon>
        <taxon>Oceanospirillales</taxon>
        <taxon>Oceanospirillaceae</taxon>
        <taxon>Neptunomonas</taxon>
    </lineage>
</organism>
<gene>
    <name evidence="11" type="ORF">Q4490_07540</name>
    <name evidence="12" type="ORF">Q8W30_07640</name>
</gene>
<keyword evidence="7 9" id="KW-0472">Membrane</keyword>
<sequence length="191" mass="21184">MLKKIIGQAEEAFISLLLVSMTLLVFVEVVARFGFNTGIHWSQELTLILAGWFVLFGASYGVKVGAHIGVDVFVKLLPKKAYRALTLLAIVLCLVYCGLFLAGSWVYVSKMYKIGIELEDIPLPRWMPMTVLLIGLVLLVIRFLQLGWKVITGEADGFHMADEAKESLELAKELQESDDAGELYSTNKGSK</sequence>
<evidence type="ECO:0000256" key="4">
    <source>
        <dbReference type="ARBA" id="ARBA00022519"/>
    </source>
</evidence>
<evidence type="ECO:0000313" key="11">
    <source>
        <dbReference type="EMBL" id="MDO6453415.1"/>
    </source>
</evidence>
<dbReference type="PANTHER" id="PTHR35011:SF2">
    <property type="entry name" value="2,3-DIKETO-L-GULONATE TRAP TRANSPORTER SMALL PERMEASE PROTEIN YIAM"/>
    <property type="match status" value="1"/>
</dbReference>
<name>A0AAW7XGY7_9GAMM</name>
<evidence type="ECO:0000256" key="1">
    <source>
        <dbReference type="ARBA" id="ARBA00004429"/>
    </source>
</evidence>
<comment type="similarity">
    <text evidence="8 9">Belongs to the TRAP transporter small permease family.</text>
</comment>
<keyword evidence="14" id="KW-1185">Reference proteome</keyword>
<keyword evidence="4 9" id="KW-0997">Cell inner membrane</keyword>
<protein>
    <recommendedName>
        <fullName evidence="9">TRAP transporter small permease protein</fullName>
    </recommendedName>
</protein>
<dbReference type="GO" id="GO:0015740">
    <property type="term" value="P:C4-dicarboxylate transport"/>
    <property type="evidence" value="ECO:0007669"/>
    <property type="project" value="TreeGrafter"/>
</dbReference>
<dbReference type="GO" id="GO:0005886">
    <property type="term" value="C:plasma membrane"/>
    <property type="evidence" value="ECO:0007669"/>
    <property type="project" value="UniProtKB-SubCell"/>
</dbReference>
<evidence type="ECO:0000256" key="9">
    <source>
        <dbReference type="RuleBase" id="RU369079"/>
    </source>
</evidence>
<feature type="transmembrane region" description="Helical" evidence="9">
    <location>
        <begin position="126"/>
        <end position="144"/>
    </location>
</feature>
<dbReference type="InterPro" id="IPR007387">
    <property type="entry name" value="TRAP_DctQ"/>
</dbReference>
<evidence type="ECO:0000256" key="6">
    <source>
        <dbReference type="ARBA" id="ARBA00022989"/>
    </source>
</evidence>
<dbReference type="AlphaFoldDB" id="A0AAW7XGY7"/>
<reference evidence="11" key="1">
    <citation type="submission" date="2023-07" db="EMBL/GenBank/DDBJ databases">
        <title>Genome content predicts the carbon catabolic preferences of heterotrophic bacteria.</title>
        <authorList>
            <person name="Gralka M."/>
        </authorList>
    </citation>
    <scope>NUCLEOTIDE SEQUENCE</scope>
    <source>
        <strain evidence="12">5G01</strain>
        <strain evidence="11">I2M16</strain>
    </source>
</reference>
<dbReference type="RefSeq" id="WP_075173266.1">
    <property type="nucleotide sequence ID" value="NZ_CAXHZV010000011.1"/>
</dbReference>
<dbReference type="PANTHER" id="PTHR35011">
    <property type="entry name" value="2,3-DIKETO-L-GULONATE TRAP TRANSPORTER SMALL PERMEASE PROTEIN YIAM"/>
    <property type="match status" value="1"/>
</dbReference>
<evidence type="ECO:0000256" key="8">
    <source>
        <dbReference type="ARBA" id="ARBA00038436"/>
    </source>
</evidence>
<dbReference type="Proteomes" id="UP001177341">
    <property type="component" value="Unassembled WGS sequence"/>
</dbReference>
<accession>A0AAW7XGY7</accession>
<comment type="function">
    <text evidence="9">Part of the tripartite ATP-independent periplasmic (TRAP) transport system.</text>
</comment>
<feature type="transmembrane region" description="Helical" evidence="9">
    <location>
        <begin position="85"/>
        <end position="106"/>
    </location>
</feature>
<keyword evidence="5 9" id="KW-0812">Transmembrane</keyword>
<dbReference type="Proteomes" id="UP001169862">
    <property type="component" value="Unassembled WGS sequence"/>
</dbReference>
<feature type="domain" description="Tripartite ATP-independent periplasmic transporters DctQ component" evidence="10">
    <location>
        <begin position="21"/>
        <end position="148"/>
    </location>
</feature>
<keyword evidence="6 9" id="KW-1133">Transmembrane helix</keyword>
<feature type="transmembrane region" description="Helical" evidence="9">
    <location>
        <begin position="12"/>
        <end position="35"/>
    </location>
</feature>